<sequence length="215" mass="24296">MRINCAFLHNKPRYINGLFLPPTTNTPLPQGDEEGILSPAQCQGSLTGPENIVRPIHPPLIINLSDEEDDEEDNEENDEENYVSDWVPKTAEAFEEERAIKEICYKSGDFYGIQRPDQQQSPSCMSPSQELRRLEAAQGDLKKGKYFSSPRTMSTTCEMTLTRRNCDTVCSSSKEESKAFASIIKIIFLLICVCGYHTHGGYLHQLSMEYVQMSC</sequence>
<proteinExistence type="predicted"/>
<dbReference type="Proteomes" id="UP000694405">
    <property type="component" value="Chromosome 5"/>
</dbReference>
<name>A0A8V5FPV0_MELUD</name>
<keyword evidence="2" id="KW-1185">Reference proteome</keyword>
<dbReference type="Pfam" id="PF17732">
    <property type="entry name" value="DUF5571"/>
    <property type="match status" value="1"/>
</dbReference>
<protein>
    <submittedName>
        <fullName evidence="1">Uncharacterized protein</fullName>
    </submittedName>
</protein>
<accession>A0A8V5FPV0</accession>
<reference evidence="1" key="2">
    <citation type="submission" date="2025-08" db="UniProtKB">
        <authorList>
            <consortium name="Ensembl"/>
        </authorList>
    </citation>
    <scope>IDENTIFICATION</scope>
</reference>
<reference evidence="1" key="1">
    <citation type="submission" date="2020-03" db="EMBL/GenBank/DDBJ databases">
        <title>Melopsittacus undulatus (budgerigar) genome, bMelUnd1, maternal haplotype with Z.</title>
        <authorList>
            <person name="Gedman G."/>
            <person name="Mountcastle J."/>
            <person name="Haase B."/>
            <person name="Formenti G."/>
            <person name="Wright T."/>
            <person name="Apodaca J."/>
            <person name="Pelan S."/>
            <person name="Chow W."/>
            <person name="Rhie A."/>
            <person name="Howe K."/>
            <person name="Fedrigo O."/>
            <person name="Jarvis E.D."/>
        </authorList>
    </citation>
    <scope>NUCLEOTIDE SEQUENCE [LARGE SCALE GENOMIC DNA]</scope>
</reference>
<evidence type="ECO:0000313" key="2">
    <source>
        <dbReference type="Proteomes" id="UP000694405"/>
    </source>
</evidence>
<dbReference type="Ensembl" id="ENSMUNT00000035680.1">
    <property type="protein sequence ID" value="ENSMUNP00000030692.1"/>
    <property type="gene ID" value="ENSMUNG00000019642.1"/>
</dbReference>
<organism evidence="1 2">
    <name type="scientific">Melopsittacus undulatus</name>
    <name type="common">Budgerigar</name>
    <name type="synonym">Psittacus undulatus</name>
    <dbReference type="NCBI Taxonomy" id="13146"/>
    <lineage>
        <taxon>Eukaryota</taxon>
        <taxon>Metazoa</taxon>
        <taxon>Chordata</taxon>
        <taxon>Craniata</taxon>
        <taxon>Vertebrata</taxon>
        <taxon>Euteleostomi</taxon>
        <taxon>Archelosauria</taxon>
        <taxon>Archosauria</taxon>
        <taxon>Dinosauria</taxon>
        <taxon>Saurischia</taxon>
        <taxon>Theropoda</taxon>
        <taxon>Coelurosauria</taxon>
        <taxon>Aves</taxon>
        <taxon>Neognathae</taxon>
        <taxon>Neoaves</taxon>
        <taxon>Telluraves</taxon>
        <taxon>Australaves</taxon>
        <taxon>Psittaciformes</taxon>
        <taxon>Psittaculidae</taxon>
        <taxon>Melopsittacus</taxon>
    </lineage>
</organism>
<reference evidence="1" key="3">
    <citation type="submission" date="2025-09" db="UniProtKB">
        <authorList>
            <consortium name="Ensembl"/>
        </authorList>
    </citation>
    <scope>IDENTIFICATION</scope>
</reference>
<dbReference type="AlphaFoldDB" id="A0A8V5FPV0"/>
<evidence type="ECO:0000313" key="1">
    <source>
        <dbReference type="Ensembl" id="ENSMUNP00000030692.1"/>
    </source>
</evidence>
<dbReference type="InterPro" id="IPR040943">
    <property type="entry name" value="DUF5571"/>
</dbReference>